<reference evidence="4" key="1">
    <citation type="submission" date="2016-10" db="EMBL/GenBank/DDBJ databases">
        <authorList>
            <person name="Benchimol M."/>
            <person name="Almeida L.G."/>
            <person name="Vasconcelos A.T."/>
            <person name="Perreira-Neves A."/>
            <person name="Rosa I.A."/>
            <person name="Tasca T."/>
            <person name="Bogo M.R."/>
            <person name="de Souza W."/>
        </authorList>
    </citation>
    <scope>NUCLEOTIDE SEQUENCE [LARGE SCALE GENOMIC DNA]</scope>
    <source>
        <strain evidence="4">K</strain>
    </source>
</reference>
<dbReference type="VEuPathDB" id="TrichDB:TRFO_24027"/>
<feature type="domain" description="HTH myb-type" evidence="3">
    <location>
        <begin position="22"/>
        <end position="77"/>
    </location>
</feature>
<dbReference type="Pfam" id="PF00249">
    <property type="entry name" value="Myb_DNA-binding"/>
    <property type="match status" value="2"/>
</dbReference>
<dbReference type="PROSITE" id="PS50090">
    <property type="entry name" value="MYB_LIKE"/>
    <property type="match status" value="2"/>
</dbReference>
<comment type="caution">
    <text evidence="4">The sequence shown here is derived from an EMBL/GenBank/DDBJ whole genome shotgun (WGS) entry which is preliminary data.</text>
</comment>
<feature type="domain" description="Myb-like" evidence="2">
    <location>
        <begin position="82"/>
        <end position="124"/>
    </location>
</feature>
<name>A0A1J4K864_9EUKA</name>
<dbReference type="PANTHER" id="PTHR45614:SF69">
    <property type="entry name" value="CHROMOSOME UNDETERMINED SCAFFOLD_38, WHOLE GENOME SHOTGUN SEQUENCE"/>
    <property type="match status" value="1"/>
</dbReference>
<dbReference type="RefSeq" id="XP_068360825.1">
    <property type="nucleotide sequence ID" value="XM_068503514.1"/>
</dbReference>
<dbReference type="GO" id="GO:0000978">
    <property type="term" value="F:RNA polymerase II cis-regulatory region sequence-specific DNA binding"/>
    <property type="evidence" value="ECO:0007669"/>
    <property type="project" value="TreeGrafter"/>
</dbReference>
<dbReference type="Gene3D" id="1.10.10.60">
    <property type="entry name" value="Homeodomain-like"/>
    <property type="match status" value="2"/>
</dbReference>
<keyword evidence="5" id="KW-1185">Reference proteome</keyword>
<gene>
    <name evidence="4" type="ORF">TRFO_24027</name>
</gene>
<dbReference type="PANTHER" id="PTHR45614">
    <property type="entry name" value="MYB PROTEIN-RELATED"/>
    <property type="match status" value="1"/>
</dbReference>
<evidence type="ECO:0000259" key="3">
    <source>
        <dbReference type="PROSITE" id="PS51294"/>
    </source>
</evidence>
<dbReference type="OrthoDB" id="2143914at2759"/>
<dbReference type="InterPro" id="IPR009057">
    <property type="entry name" value="Homeodomain-like_sf"/>
</dbReference>
<feature type="region of interest" description="Disordered" evidence="1">
    <location>
        <begin position="141"/>
        <end position="197"/>
    </location>
</feature>
<dbReference type="GO" id="GO:0005634">
    <property type="term" value="C:nucleus"/>
    <property type="evidence" value="ECO:0007669"/>
    <property type="project" value="TreeGrafter"/>
</dbReference>
<dbReference type="InterPro" id="IPR017930">
    <property type="entry name" value="Myb_dom"/>
</dbReference>
<evidence type="ECO:0000313" key="4">
    <source>
        <dbReference type="EMBL" id="OHT07689.1"/>
    </source>
</evidence>
<evidence type="ECO:0000259" key="2">
    <source>
        <dbReference type="PROSITE" id="PS50090"/>
    </source>
</evidence>
<dbReference type="SMART" id="SM00717">
    <property type="entry name" value="SANT"/>
    <property type="match status" value="2"/>
</dbReference>
<dbReference type="GeneID" id="94838218"/>
<dbReference type="CDD" id="cd00167">
    <property type="entry name" value="SANT"/>
    <property type="match status" value="2"/>
</dbReference>
<feature type="domain" description="HTH myb-type" evidence="3">
    <location>
        <begin position="82"/>
        <end position="128"/>
    </location>
</feature>
<dbReference type="EMBL" id="MLAK01000689">
    <property type="protein sequence ID" value="OHT07689.1"/>
    <property type="molecule type" value="Genomic_DNA"/>
</dbReference>
<sequence length="212" mass="24327">MISISKSQNMEYKGKGGKRHKRKAIVKRKFTDHEDEMLTQLVNEFGLKEWKKIAHKMKNRTPRQCRERWKYYLSGNTHNEVWTEKEDELLLQKYKIYGPHWAKISAFFTDKNDVNLKNRFHRLQRNNNKPLSSNLATVNINSENNNQTSPTSNSVSTSQSNASSVSVESSSTLISNSSNNATQSSASEDDPNRGKCGRRILELPVPLSLIEI</sequence>
<dbReference type="SUPFAM" id="SSF46689">
    <property type="entry name" value="Homeodomain-like"/>
    <property type="match status" value="1"/>
</dbReference>
<dbReference type="InterPro" id="IPR001005">
    <property type="entry name" value="SANT/Myb"/>
</dbReference>
<evidence type="ECO:0000313" key="5">
    <source>
        <dbReference type="Proteomes" id="UP000179807"/>
    </source>
</evidence>
<organism evidence="4 5">
    <name type="scientific">Tritrichomonas foetus</name>
    <dbReference type="NCBI Taxonomy" id="1144522"/>
    <lineage>
        <taxon>Eukaryota</taxon>
        <taxon>Metamonada</taxon>
        <taxon>Parabasalia</taxon>
        <taxon>Tritrichomonadida</taxon>
        <taxon>Tritrichomonadidae</taxon>
        <taxon>Tritrichomonas</taxon>
    </lineage>
</organism>
<dbReference type="InterPro" id="IPR050560">
    <property type="entry name" value="MYB_TF"/>
</dbReference>
<dbReference type="AlphaFoldDB" id="A0A1J4K864"/>
<feature type="domain" description="Myb-like" evidence="2">
    <location>
        <begin position="22"/>
        <end position="73"/>
    </location>
</feature>
<accession>A0A1J4K864</accession>
<protein>
    <submittedName>
        <fullName evidence="4">Myb-like DNA-binding domain containing protein</fullName>
    </submittedName>
</protein>
<dbReference type="PROSITE" id="PS51294">
    <property type="entry name" value="HTH_MYB"/>
    <property type="match status" value="2"/>
</dbReference>
<dbReference type="GO" id="GO:0000981">
    <property type="term" value="F:DNA-binding transcription factor activity, RNA polymerase II-specific"/>
    <property type="evidence" value="ECO:0007669"/>
    <property type="project" value="TreeGrafter"/>
</dbReference>
<dbReference type="Proteomes" id="UP000179807">
    <property type="component" value="Unassembled WGS sequence"/>
</dbReference>
<evidence type="ECO:0000256" key="1">
    <source>
        <dbReference type="SAM" id="MobiDB-lite"/>
    </source>
</evidence>
<feature type="compositionally biased region" description="Low complexity" evidence="1">
    <location>
        <begin position="141"/>
        <end position="186"/>
    </location>
</feature>
<proteinExistence type="predicted"/>